<accession>A0ABW6T2G1</accession>
<comment type="caution">
    <text evidence="1">The sequence shown here is derived from an EMBL/GenBank/DDBJ whole genome shotgun (WGS) entry which is preliminary data.</text>
</comment>
<feature type="non-terminal residue" evidence="1">
    <location>
        <position position="61"/>
    </location>
</feature>
<evidence type="ECO:0000313" key="1">
    <source>
        <dbReference type="EMBL" id="MFF3671446.1"/>
    </source>
</evidence>
<evidence type="ECO:0000313" key="2">
    <source>
        <dbReference type="Proteomes" id="UP001602013"/>
    </source>
</evidence>
<dbReference type="SUPFAM" id="SSF52540">
    <property type="entry name" value="P-loop containing nucleoside triphosphate hydrolases"/>
    <property type="match status" value="1"/>
</dbReference>
<dbReference type="InterPro" id="IPR027417">
    <property type="entry name" value="P-loop_NTPase"/>
</dbReference>
<reference evidence="1 2" key="1">
    <citation type="submission" date="2024-10" db="EMBL/GenBank/DDBJ databases">
        <title>The Natural Products Discovery Center: Release of the First 8490 Sequenced Strains for Exploring Actinobacteria Biosynthetic Diversity.</title>
        <authorList>
            <person name="Kalkreuter E."/>
            <person name="Kautsar S.A."/>
            <person name="Yang D."/>
            <person name="Bader C.D."/>
            <person name="Teijaro C.N."/>
            <person name="Fluegel L."/>
            <person name="Davis C.M."/>
            <person name="Simpson J.R."/>
            <person name="Lauterbach L."/>
            <person name="Steele A.D."/>
            <person name="Gui C."/>
            <person name="Meng S."/>
            <person name="Li G."/>
            <person name="Viehrig K."/>
            <person name="Ye F."/>
            <person name="Su P."/>
            <person name="Kiefer A.F."/>
            <person name="Nichols A."/>
            <person name="Cepeda A.J."/>
            <person name="Yan W."/>
            <person name="Fan B."/>
            <person name="Jiang Y."/>
            <person name="Adhikari A."/>
            <person name="Zheng C.-J."/>
            <person name="Schuster L."/>
            <person name="Cowan T.M."/>
            <person name="Smanski M.J."/>
            <person name="Chevrette M.G."/>
            <person name="De Carvalho L.P.S."/>
            <person name="Shen B."/>
        </authorList>
    </citation>
    <scope>NUCLEOTIDE SEQUENCE [LARGE SCALE GENOMIC DNA]</scope>
    <source>
        <strain evidence="1 2">NPDC002173</strain>
    </source>
</reference>
<dbReference type="Gene3D" id="3.40.50.300">
    <property type="entry name" value="P-loop containing nucleotide triphosphate hydrolases"/>
    <property type="match status" value="1"/>
</dbReference>
<gene>
    <name evidence="1" type="ORF">ACFYXI_38270</name>
</gene>
<name>A0ABW6T2G1_9ACTN</name>
<evidence type="ECO:0008006" key="3">
    <source>
        <dbReference type="Google" id="ProtNLM"/>
    </source>
</evidence>
<dbReference type="Proteomes" id="UP001602013">
    <property type="component" value="Unassembled WGS sequence"/>
</dbReference>
<sequence length="61" mass="6083">MHDPTAVGGGAGPTERRPGKVLLEARGVRQSLGGDVVLHGVDLAVRSGSIHALVGMNGAGK</sequence>
<dbReference type="EMBL" id="JBIASD010000047">
    <property type="protein sequence ID" value="MFF3671446.1"/>
    <property type="molecule type" value="Genomic_DNA"/>
</dbReference>
<proteinExistence type="predicted"/>
<keyword evidence="2" id="KW-1185">Reference proteome</keyword>
<organism evidence="1 2">
    <name type="scientific">Microtetraspora malaysiensis</name>
    <dbReference type="NCBI Taxonomy" id="161358"/>
    <lineage>
        <taxon>Bacteria</taxon>
        <taxon>Bacillati</taxon>
        <taxon>Actinomycetota</taxon>
        <taxon>Actinomycetes</taxon>
        <taxon>Streptosporangiales</taxon>
        <taxon>Streptosporangiaceae</taxon>
        <taxon>Microtetraspora</taxon>
    </lineage>
</organism>
<protein>
    <recommendedName>
        <fullName evidence="3">ATP-binding cassette domain-containing protein</fullName>
    </recommendedName>
</protein>